<dbReference type="GO" id="GO:0000724">
    <property type="term" value="P:double-strand break repair via homologous recombination"/>
    <property type="evidence" value="ECO:0007669"/>
    <property type="project" value="TreeGrafter"/>
</dbReference>
<dbReference type="AlphaFoldDB" id="A0A0L0SC85"/>
<comment type="similarity">
    <text evidence="1">Belongs to the SMC family. SMC5 subfamily.</text>
</comment>
<evidence type="ECO:0000256" key="1">
    <source>
        <dbReference type="ARBA" id="ARBA00010171"/>
    </source>
</evidence>
<accession>A0A0L0SC85</accession>
<dbReference type="GO" id="GO:0003697">
    <property type="term" value="F:single-stranded DNA binding"/>
    <property type="evidence" value="ECO:0007669"/>
    <property type="project" value="TreeGrafter"/>
</dbReference>
<sequence>MSVQQHTMRDPPQPVDREYLRSVGFDGIVLDLVEADDFVNNYLANRNQLHRVPYAAGDVDHRRIEYDNQVNLYVANGVSYSLRSHASNPREVVSTTSRIMSQQLLSTDLRGTDTEKNKLEQQRQEWVDQQIRAADKLRDRTHIAEERRAAMSDNSKRRQAIRLEKNTLEGHVGRRTQLENRIRAKQIDLNAERAKPAQIQQELDRAERKMADLARQKALELLSCFQEFPKLIARKQAMRLHLAFCNDKLKRVRELLDQGQTINTNFEEATATAAAETANELREAMVELKAEYKFDEIPRDELVEELERRLIDLEAQLDAARATDEGVVEQYENRMAEIERRQRELETEQEQLQQILDQRELIRKAWEPTLTERFATERFAEYALEIRVKFRATEALQVLEKSRQSGGERAVSTILFLLSLQEFSRAPFRLVDEINQGMDEHSERMIHKLLVTASSQPHSPQYFLITPKLLSNLHYSESMRVHTIFNGAFVGPELADVKIGFDVKALLEQRQLARVQM</sequence>
<feature type="coiled-coil region" evidence="4">
    <location>
        <begin position="175"/>
        <end position="216"/>
    </location>
</feature>
<evidence type="ECO:0000313" key="6">
    <source>
        <dbReference type="Proteomes" id="UP000054350"/>
    </source>
</evidence>
<reference evidence="6" key="2">
    <citation type="submission" date="2009-11" db="EMBL/GenBank/DDBJ databases">
        <title>The Genome Sequence of Allomyces macrogynus strain ATCC 38327.</title>
        <authorList>
            <consortium name="The Broad Institute Genome Sequencing Platform"/>
            <person name="Russ C."/>
            <person name="Cuomo C."/>
            <person name="Shea T."/>
            <person name="Young S.K."/>
            <person name="Zeng Q."/>
            <person name="Koehrsen M."/>
            <person name="Haas B."/>
            <person name="Borodovsky M."/>
            <person name="Guigo R."/>
            <person name="Alvarado L."/>
            <person name="Berlin A."/>
            <person name="Borenstein D."/>
            <person name="Chen Z."/>
            <person name="Engels R."/>
            <person name="Freedman E."/>
            <person name="Gellesch M."/>
            <person name="Goldberg J."/>
            <person name="Griggs A."/>
            <person name="Gujja S."/>
            <person name="Heiman D."/>
            <person name="Hepburn T."/>
            <person name="Howarth C."/>
            <person name="Jen D."/>
            <person name="Larson L."/>
            <person name="Lewis B."/>
            <person name="Mehta T."/>
            <person name="Park D."/>
            <person name="Pearson M."/>
            <person name="Roberts A."/>
            <person name="Saif S."/>
            <person name="Shenoy N."/>
            <person name="Sisk P."/>
            <person name="Stolte C."/>
            <person name="Sykes S."/>
            <person name="Walk T."/>
            <person name="White J."/>
            <person name="Yandava C."/>
            <person name="Burger G."/>
            <person name="Gray M.W."/>
            <person name="Holland P.W.H."/>
            <person name="King N."/>
            <person name="Lang F.B.F."/>
            <person name="Roger A.J."/>
            <person name="Ruiz-Trillo I."/>
            <person name="Lander E."/>
            <person name="Nusbaum C."/>
        </authorList>
    </citation>
    <scope>NUCLEOTIDE SEQUENCE [LARGE SCALE GENOMIC DNA]</scope>
    <source>
        <strain evidence="6">ATCC 38327</strain>
    </source>
</reference>
<dbReference type="Proteomes" id="UP000054350">
    <property type="component" value="Unassembled WGS sequence"/>
</dbReference>
<organism evidence="5 6">
    <name type="scientific">Allomyces macrogynus (strain ATCC 38327)</name>
    <name type="common">Allomyces javanicus var. macrogynus</name>
    <dbReference type="NCBI Taxonomy" id="578462"/>
    <lineage>
        <taxon>Eukaryota</taxon>
        <taxon>Fungi</taxon>
        <taxon>Fungi incertae sedis</taxon>
        <taxon>Blastocladiomycota</taxon>
        <taxon>Blastocladiomycetes</taxon>
        <taxon>Blastocladiales</taxon>
        <taxon>Blastocladiaceae</taxon>
        <taxon>Allomyces</taxon>
    </lineage>
</organism>
<dbReference type="GO" id="GO:0005634">
    <property type="term" value="C:nucleus"/>
    <property type="evidence" value="ECO:0007669"/>
    <property type="project" value="TreeGrafter"/>
</dbReference>
<reference evidence="5 6" key="1">
    <citation type="submission" date="2009-11" db="EMBL/GenBank/DDBJ databases">
        <title>Annotation of Allomyces macrogynus ATCC 38327.</title>
        <authorList>
            <consortium name="The Broad Institute Genome Sequencing Platform"/>
            <person name="Russ C."/>
            <person name="Cuomo C."/>
            <person name="Burger G."/>
            <person name="Gray M.W."/>
            <person name="Holland P.W.H."/>
            <person name="King N."/>
            <person name="Lang F.B.F."/>
            <person name="Roger A.J."/>
            <person name="Ruiz-Trillo I."/>
            <person name="Young S.K."/>
            <person name="Zeng Q."/>
            <person name="Gargeya S."/>
            <person name="Fitzgerald M."/>
            <person name="Haas B."/>
            <person name="Abouelleil A."/>
            <person name="Alvarado L."/>
            <person name="Arachchi H.M."/>
            <person name="Berlin A."/>
            <person name="Chapman S.B."/>
            <person name="Gearin G."/>
            <person name="Goldberg J."/>
            <person name="Griggs A."/>
            <person name="Gujja S."/>
            <person name="Hansen M."/>
            <person name="Heiman D."/>
            <person name="Howarth C."/>
            <person name="Larimer J."/>
            <person name="Lui A."/>
            <person name="MacDonald P.J.P."/>
            <person name="McCowen C."/>
            <person name="Montmayeur A."/>
            <person name="Murphy C."/>
            <person name="Neiman D."/>
            <person name="Pearson M."/>
            <person name="Priest M."/>
            <person name="Roberts A."/>
            <person name="Saif S."/>
            <person name="Shea T."/>
            <person name="Sisk P."/>
            <person name="Stolte C."/>
            <person name="Sykes S."/>
            <person name="Wortman J."/>
            <person name="Nusbaum C."/>
            <person name="Birren B."/>
        </authorList>
    </citation>
    <scope>NUCLEOTIDE SEQUENCE [LARGE SCALE GENOMIC DNA]</scope>
    <source>
        <strain evidence="5 6">ATCC 38327</strain>
    </source>
</reference>
<evidence type="ECO:0000256" key="3">
    <source>
        <dbReference type="ARBA" id="ARBA00023054"/>
    </source>
</evidence>
<dbReference type="eggNOG" id="KOG0979">
    <property type="taxonomic scope" value="Eukaryota"/>
</dbReference>
<keyword evidence="6" id="KW-1185">Reference proteome</keyword>
<dbReference type="GO" id="GO:0030915">
    <property type="term" value="C:Smc5-Smc6 complex"/>
    <property type="evidence" value="ECO:0007669"/>
    <property type="project" value="TreeGrafter"/>
</dbReference>
<dbReference type="PANTHER" id="PTHR45916">
    <property type="entry name" value="STRUCTURAL MAINTENANCE OF CHROMOSOMES PROTEIN 5"/>
    <property type="match status" value="1"/>
</dbReference>
<dbReference type="Gene3D" id="3.40.50.300">
    <property type="entry name" value="P-loop containing nucleotide triphosphate hydrolases"/>
    <property type="match status" value="1"/>
</dbReference>
<evidence type="ECO:0000313" key="5">
    <source>
        <dbReference type="EMBL" id="KNE60101.1"/>
    </source>
</evidence>
<evidence type="ECO:0000256" key="2">
    <source>
        <dbReference type="ARBA" id="ARBA00018687"/>
    </source>
</evidence>
<dbReference type="PANTHER" id="PTHR45916:SF1">
    <property type="entry name" value="STRUCTURAL MAINTENANCE OF CHROMOSOMES PROTEIN 5"/>
    <property type="match status" value="1"/>
</dbReference>
<feature type="non-terminal residue" evidence="5">
    <location>
        <position position="1"/>
    </location>
</feature>
<dbReference type="STRING" id="578462.A0A0L0SC85"/>
<dbReference type="SUPFAM" id="SSF52540">
    <property type="entry name" value="P-loop containing nucleoside triphosphate hydrolases"/>
    <property type="match status" value="1"/>
</dbReference>
<proteinExistence type="inferred from homology"/>
<dbReference type="VEuPathDB" id="FungiDB:AMAG_05526"/>
<dbReference type="EMBL" id="GG745335">
    <property type="protein sequence ID" value="KNE60101.1"/>
    <property type="molecule type" value="Genomic_DNA"/>
</dbReference>
<evidence type="ECO:0000256" key="4">
    <source>
        <dbReference type="SAM" id="Coils"/>
    </source>
</evidence>
<protein>
    <recommendedName>
        <fullName evidence="2">Structural maintenance of chromosomes protein 5</fullName>
    </recommendedName>
</protein>
<dbReference type="OrthoDB" id="10254973at2759"/>
<feature type="coiled-coil region" evidence="4">
    <location>
        <begin position="271"/>
        <end position="365"/>
    </location>
</feature>
<gene>
    <name evidence="5" type="ORF">AMAG_05526</name>
</gene>
<dbReference type="InterPro" id="IPR027417">
    <property type="entry name" value="P-loop_NTPase"/>
</dbReference>
<name>A0A0L0SC85_ALLM3</name>
<keyword evidence="3 4" id="KW-0175">Coiled coil</keyword>